<reference evidence="1 2" key="1">
    <citation type="submission" date="2015-10" db="EMBL/GenBank/DDBJ databases">
        <title>Mycobacterium gordonae draft genome assembly.</title>
        <authorList>
            <person name="Ustinova V."/>
            <person name="Smirnova T."/>
            <person name="Blagodatskikh K."/>
            <person name="Varlamov D."/>
            <person name="Larionova E."/>
            <person name="Chernousova L."/>
        </authorList>
    </citation>
    <scope>NUCLEOTIDE SEQUENCE [LARGE SCALE GENOMIC DNA]</scope>
    <source>
        <strain evidence="1 2">CTRI 14-8773</strain>
    </source>
</reference>
<evidence type="ECO:0000313" key="2">
    <source>
        <dbReference type="Proteomes" id="UP000051677"/>
    </source>
</evidence>
<dbReference type="EMBL" id="LKTM01000351">
    <property type="protein sequence ID" value="KQH76384.1"/>
    <property type="molecule type" value="Genomic_DNA"/>
</dbReference>
<accession>A0A0Q2U6Q4</accession>
<comment type="caution">
    <text evidence="1">The sequence shown here is derived from an EMBL/GenBank/DDBJ whole genome shotgun (WGS) entry which is preliminary data.</text>
</comment>
<sequence length="332" mass="38457">MSPNARPWSYWTRNKLEILSGYLPAFTKAVSGKSPECIYLDLMAGQPKNVERYTGAEFDGSPVVAMSAQPPFTRLRFGELNPARARALDAHLREKFPGDTRYEVVEGDCNATIDGVLAGLADVAWAPTFAFVDQQAAEVHWETIRKLAAFRRDRRHGRKAEIWILMSPTMILKGVRGTNKEAFQERVDRLYGGGEWRQIQRAFDQRKIIASCYRQQMVNLMRWKLQHELGYSITHRIPMQMQNKLEIYDMVFATDHDVGDRIMRYLYNQAALREPEMMRQAKEAKSGQFSLFEDDPGFDDAKAGERLWRPEPCWDPTGAEWWGYEDYLDENR</sequence>
<dbReference type="InterPro" id="IPR031009">
    <property type="entry name" value="Tcm_partner"/>
</dbReference>
<dbReference type="Proteomes" id="UP000051677">
    <property type="component" value="Unassembled WGS sequence"/>
</dbReference>
<protein>
    <recommendedName>
        <fullName evidence="3">Three-Cys-motif partner protein TcmP</fullName>
    </recommendedName>
</protein>
<evidence type="ECO:0008006" key="3">
    <source>
        <dbReference type="Google" id="ProtNLM"/>
    </source>
</evidence>
<dbReference type="AlphaFoldDB" id="A0A0Q2U6Q4"/>
<dbReference type="NCBIfam" id="TIGR04474">
    <property type="entry name" value="tcm_partner"/>
    <property type="match status" value="1"/>
</dbReference>
<proteinExistence type="predicted"/>
<organism evidence="1 2">
    <name type="scientific">Mycobacterium gordonae</name>
    <dbReference type="NCBI Taxonomy" id="1778"/>
    <lineage>
        <taxon>Bacteria</taxon>
        <taxon>Bacillati</taxon>
        <taxon>Actinomycetota</taxon>
        <taxon>Actinomycetes</taxon>
        <taxon>Mycobacteriales</taxon>
        <taxon>Mycobacteriaceae</taxon>
        <taxon>Mycobacterium</taxon>
    </lineage>
</organism>
<evidence type="ECO:0000313" key="1">
    <source>
        <dbReference type="EMBL" id="KQH76384.1"/>
    </source>
</evidence>
<gene>
    <name evidence="1" type="ORF">AO501_09785</name>
</gene>
<dbReference type="RefSeq" id="WP_055580698.1">
    <property type="nucleotide sequence ID" value="NZ_LKTM01000351.1"/>
</dbReference>
<name>A0A0Q2U6Q4_MYCGO</name>